<keyword evidence="7" id="KW-0399">Innate immunity</keyword>
<evidence type="ECO:0000256" key="3">
    <source>
        <dbReference type="ARBA" id="ARBA00022481"/>
    </source>
</evidence>
<dbReference type="GO" id="GO:1900227">
    <property type="term" value="P:positive regulation of NLRP3 inflammasome complex assembly"/>
    <property type="evidence" value="ECO:0007669"/>
    <property type="project" value="UniProtKB-ARBA"/>
</dbReference>
<name>A0A401SHW8_CHIPU</name>
<dbReference type="GO" id="GO:0035591">
    <property type="term" value="F:signaling adaptor activity"/>
    <property type="evidence" value="ECO:0007669"/>
    <property type="project" value="UniProtKB-ARBA"/>
</dbReference>
<evidence type="ECO:0000256" key="8">
    <source>
        <dbReference type="ARBA" id="ARBA00022692"/>
    </source>
</evidence>
<keyword evidence="16" id="KW-0564">Palmitate</keyword>
<evidence type="ECO:0000256" key="16">
    <source>
        <dbReference type="ARBA" id="ARBA00023139"/>
    </source>
</evidence>
<keyword evidence="9" id="KW-1000">Mitochondrion outer membrane</keyword>
<evidence type="ECO:0000256" key="18">
    <source>
        <dbReference type="ARBA" id="ARBA00023288"/>
    </source>
</evidence>
<keyword evidence="17" id="KW-0576">Peroxisome</keyword>
<evidence type="ECO:0000256" key="10">
    <source>
        <dbReference type="ARBA" id="ARBA00022843"/>
    </source>
</evidence>
<evidence type="ECO:0000256" key="11">
    <source>
        <dbReference type="ARBA" id="ARBA00022859"/>
    </source>
</evidence>
<feature type="domain" description="Caspase recruitment" evidence="22">
    <location>
        <begin position="6"/>
        <end position="91"/>
    </location>
</feature>
<keyword evidence="8" id="KW-0812">Transmembrane</keyword>
<accession>A0A401SHW8</accession>
<dbReference type="GO" id="GO:0051607">
    <property type="term" value="P:defense response to virus"/>
    <property type="evidence" value="ECO:0007669"/>
    <property type="project" value="UniProtKB-KW"/>
</dbReference>
<keyword evidence="5" id="KW-0597">Phosphoprotein</keyword>
<dbReference type="Pfam" id="PF16739">
    <property type="entry name" value="CARD_2"/>
    <property type="match status" value="1"/>
</dbReference>
<dbReference type="GO" id="GO:0032728">
    <property type="term" value="P:positive regulation of interferon-beta production"/>
    <property type="evidence" value="ECO:0007669"/>
    <property type="project" value="UniProtKB-ARBA"/>
</dbReference>
<evidence type="ECO:0000256" key="4">
    <source>
        <dbReference type="ARBA" id="ARBA00022499"/>
    </source>
</evidence>
<reference evidence="23 24" key="1">
    <citation type="journal article" date="2018" name="Nat. Ecol. Evol.">
        <title>Shark genomes provide insights into elasmobranch evolution and the origin of vertebrates.</title>
        <authorList>
            <person name="Hara Y"/>
            <person name="Yamaguchi K"/>
            <person name="Onimaru K"/>
            <person name="Kadota M"/>
            <person name="Koyanagi M"/>
            <person name="Keeley SD"/>
            <person name="Tatsumi K"/>
            <person name="Tanaka K"/>
            <person name="Motone F"/>
            <person name="Kageyama Y"/>
            <person name="Nozu R"/>
            <person name="Adachi N"/>
            <person name="Nishimura O"/>
            <person name="Nakagawa R"/>
            <person name="Tanegashima C"/>
            <person name="Kiyatake I"/>
            <person name="Matsumoto R"/>
            <person name="Murakumo K"/>
            <person name="Nishida K"/>
            <person name="Terakita A"/>
            <person name="Kuratani S"/>
            <person name="Sato K"/>
            <person name="Hyodo S Kuraku.S."/>
        </authorList>
    </citation>
    <scope>NUCLEOTIDE SEQUENCE [LARGE SCALE GENOMIC DNA]</scope>
</reference>
<keyword evidence="24" id="KW-1185">Reference proteome</keyword>
<evidence type="ECO:0000256" key="13">
    <source>
        <dbReference type="ARBA" id="ARBA00023118"/>
    </source>
</evidence>
<dbReference type="OrthoDB" id="9909785at2759"/>
<dbReference type="GO" id="GO:0045087">
    <property type="term" value="P:innate immune response"/>
    <property type="evidence" value="ECO:0007669"/>
    <property type="project" value="UniProtKB-KW"/>
</dbReference>
<organism evidence="23 24">
    <name type="scientific">Chiloscyllium punctatum</name>
    <name type="common">Brownbanded bambooshark</name>
    <name type="synonym">Hemiscyllium punctatum</name>
    <dbReference type="NCBI Taxonomy" id="137246"/>
    <lineage>
        <taxon>Eukaryota</taxon>
        <taxon>Metazoa</taxon>
        <taxon>Chordata</taxon>
        <taxon>Craniata</taxon>
        <taxon>Vertebrata</taxon>
        <taxon>Chondrichthyes</taxon>
        <taxon>Elasmobranchii</taxon>
        <taxon>Galeomorphii</taxon>
        <taxon>Galeoidea</taxon>
        <taxon>Orectolobiformes</taxon>
        <taxon>Hemiscylliidae</taxon>
        <taxon>Chiloscyllium</taxon>
    </lineage>
</organism>
<keyword evidence="10" id="KW-0832">Ubl conjugation</keyword>
<keyword evidence="13" id="KW-0051">Antiviral defense</keyword>
<evidence type="ECO:0000256" key="21">
    <source>
        <dbReference type="ARBA" id="ARBA00083233"/>
    </source>
</evidence>
<keyword evidence="3" id="KW-0488">Methylation</keyword>
<keyword evidence="18" id="KW-0449">Lipoprotein</keyword>
<comment type="caution">
    <text evidence="23">The sequence shown here is derived from an EMBL/GenBank/DDBJ whole genome shotgun (WGS) entry which is preliminary data.</text>
</comment>
<comment type="subcellular location">
    <subcellularLocation>
        <location evidence="2">Mitochondrion outer membrane</location>
        <topology evidence="2">Single-pass membrane protein</topology>
    </subcellularLocation>
    <subcellularLocation>
        <location evidence="1">Peroxisome</location>
    </subcellularLocation>
</comment>
<evidence type="ECO:0000313" key="23">
    <source>
        <dbReference type="EMBL" id="GCC30007.1"/>
    </source>
</evidence>
<dbReference type="OMA" id="WERELIN"/>
<evidence type="ECO:0000256" key="15">
    <source>
        <dbReference type="ARBA" id="ARBA00023136"/>
    </source>
</evidence>
<dbReference type="STRING" id="137246.A0A401SHW8"/>
<keyword evidence="6" id="KW-0945">Host-virus interaction</keyword>
<keyword evidence="15" id="KW-0472">Membrane</keyword>
<evidence type="ECO:0000256" key="6">
    <source>
        <dbReference type="ARBA" id="ARBA00022581"/>
    </source>
</evidence>
<dbReference type="Gene3D" id="1.10.533.10">
    <property type="entry name" value="Death Domain, Fas"/>
    <property type="match status" value="1"/>
</dbReference>
<evidence type="ECO:0000256" key="1">
    <source>
        <dbReference type="ARBA" id="ARBA00004275"/>
    </source>
</evidence>
<dbReference type="GO" id="GO:0032755">
    <property type="term" value="P:positive regulation of interleukin-6 production"/>
    <property type="evidence" value="ECO:0007669"/>
    <property type="project" value="UniProtKB-ARBA"/>
</dbReference>
<evidence type="ECO:0000256" key="7">
    <source>
        <dbReference type="ARBA" id="ARBA00022588"/>
    </source>
</evidence>
<dbReference type="GO" id="GO:0005777">
    <property type="term" value="C:peroxisome"/>
    <property type="evidence" value="ECO:0007669"/>
    <property type="project" value="UniProtKB-SubCell"/>
</dbReference>
<evidence type="ECO:0000256" key="14">
    <source>
        <dbReference type="ARBA" id="ARBA00023128"/>
    </source>
</evidence>
<evidence type="ECO:0000256" key="2">
    <source>
        <dbReference type="ARBA" id="ARBA00004572"/>
    </source>
</evidence>
<dbReference type="GO" id="GO:0002753">
    <property type="term" value="P:cytoplasmic pattern recognition receptor signaling pathway"/>
    <property type="evidence" value="ECO:0007669"/>
    <property type="project" value="UniProtKB-ARBA"/>
</dbReference>
<sequence length="104" mass="12480">MSYVSDELYKYIRGRMTEFLKINTVELLPHLPCLTQMDQEKIRAEARYEGNEAAVPLFLDFVRRRRNWERELINALRNKEYNDLAAILEHKLECLAPKREDGYF</sequence>
<dbReference type="GO" id="GO:0045071">
    <property type="term" value="P:negative regulation of viral genome replication"/>
    <property type="evidence" value="ECO:0007669"/>
    <property type="project" value="UniProtKB-ARBA"/>
</dbReference>
<evidence type="ECO:0000256" key="9">
    <source>
        <dbReference type="ARBA" id="ARBA00022787"/>
    </source>
</evidence>
<gene>
    <name evidence="23" type="ORF">chiPu_0008451</name>
</gene>
<evidence type="ECO:0000313" key="24">
    <source>
        <dbReference type="Proteomes" id="UP000287033"/>
    </source>
</evidence>
<dbReference type="GO" id="GO:0005741">
    <property type="term" value="C:mitochondrial outer membrane"/>
    <property type="evidence" value="ECO:0007669"/>
    <property type="project" value="UniProtKB-SubCell"/>
</dbReference>
<dbReference type="AlphaFoldDB" id="A0A401SHW8"/>
<proteinExistence type="predicted"/>
<dbReference type="Proteomes" id="UP000287033">
    <property type="component" value="Unassembled WGS sequence"/>
</dbReference>
<dbReference type="EMBL" id="BEZZ01000278">
    <property type="protein sequence ID" value="GCC30007.1"/>
    <property type="molecule type" value="Genomic_DNA"/>
</dbReference>
<evidence type="ECO:0000256" key="17">
    <source>
        <dbReference type="ARBA" id="ARBA00023140"/>
    </source>
</evidence>
<evidence type="ECO:0000259" key="22">
    <source>
        <dbReference type="Pfam" id="PF16739"/>
    </source>
</evidence>
<protein>
    <recommendedName>
        <fullName evidence="19">Mitochondrial antiviral-signaling protein</fullName>
    </recommendedName>
    <alternativeName>
        <fullName evidence="20">Interferon beta promoter stimulator protein 1</fullName>
    </alternativeName>
    <alternativeName>
        <fullName evidence="21">Virus-induced-signaling adapter</fullName>
    </alternativeName>
</protein>
<dbReference type="FunFam" id="1.10.533.10:FF:000063">
    <property type="entry name" value="Mitochondrial antiviral-signaling protein"/>
    <property type="match status" value="1"/>
</dbReference>
<keyword evidence="4" id="KW-1017">Isopeptide bond</keyword>
<evidence type="ECO:0000256" key="19">
    <source>
        <dbReference type="ARBA" id="ARBA00071084"/>
    </source>
</evidence>
<dbReference type="GO" id="GO:0032727">
    <property type="term" value="P:positive regulation of interferon-alpha production"/>
    <property type="evidence" value="ECO:0007669"/>
    <property type="project" value="UniProtKB-ARBA"/>
</dbReference>
<evidence type="ECO:0000256" key="12">
    <source>
        <dbReference type="ARBA" id="ARBA00022989"/>
    </source>
</evidence>
<keyword evidence="14" id="KW-0496">Mitochondrion</keyword>
<dbReference type="GO" id="GO:1900063">
    <property type="term" value="P:regulation of peroxisome organization"/>
    <property type="evidence" value="ECO:0007669"/>
    <property type="project" value="UniProtKB-ARBA"/>
</dbReference>
<dbReference type="GO" id="GO:0002230">
    <property type="term" value="P:positive regulation of defense response to virus by host"/>
    <property type="evidence" value="ECO:0007669"/>
    <property type="project" value="UniProtKB-ARBA"/>
</dbReference>
<dbReference type="InterPro" id="IPR011029">
    <property type="entry name" value="DEATH-like_dom_sf"/>
</dbReference>
<keyword evidence="11" id="KW-0391">Immunity</keyword>
<evidence type="ECO:0000256" key="20">
    <source>
        <dbReference type="ARBA" id="ARBA00082620"/>
    </source>
</evidence>
<evidence type="ECO:0000256" key="5">
    <source>
        <dbReference type="ARBA" id="ARBA00022553"/>
    </source>
</evidence>
<keyword evidence="12" id="KW-1133">Transmembrane helix</keyword>
<dbReference type="InterPro" id="IPR031964">
    <property type="entry name" value="CARD_dom"/>
</dbReference>